<evidence type="ECO:0000256" key="2">
    <source>
        <dbReference type="SAM" id="Phobius"/>
    </source>
</evidence>
<dbReference type="RefSeq" id="WP_016918612.1">
    <property type="nucleotide sequence ID" value="NZ_CP044331.1"/>
</dbReference>
<feature type="compositionally biased region" description="Pro residues" evidence="1">
    <location>
        <begin position="202"/>
        <end position="216"/>
    </location>
</feature>
<evidence type="ECO:0000256" key="1">
    <source>
        <dbReference type="SAM" id="MobiDB-lite"/>
    </source>
</evidence>
<feature type="transmembrane region" description="Helical" evidence="2">
    <location>
        <begin position="45"/>
        <end position="64"/>
    </location>
</feature>
<keyword evidence="2" id="KW-1133">Transmembrane helix</keyword>
<proteinExistence type="predicted"/>
<gene>
    <name evidence="3" type="ORF">F7D14_06080</name>
</gene>
<sequence length="460" mass="47256">MAAPDTEKTDKASKVESPADKGSPATPPARPDTPKKRKGGFLSKLFLSAATLAILAGAAGYGALTFRDADPRIGLAANYVEEGIAEARGALDKAQGLVADLTGEPKPAPKTQSRRTLLDKAPLPPAAGSESGPAPQTEAAQAGETAAPEAAPETPPPAPAETAKEPETPAGASVAETSQPKRADIPEPPRKPVELAQEAPQTLPPPAPVAAPPVPAPAAKALDADGFTDRDLISALEGRIEALSDEVQTLRGKLDAPKSETRAAPETEVAKAPVEKPAPPPSPPAADAGGAAVVVAFALQRELEAGRPFAEEIAALSRLNAEPAPAPALIELSEKGVPTGAQLRDAFLPLAKKLRTQDVHPETPHDSGDIAGHLLEGASKLVKVRPAGQANPESLDGKLDRIEAALGRSDFAAAERIFDSLPEEARAETKEFGETLRQCAEAAKAADELLRGAIAALGKK</sequence>
<feature type="compositionally biased region" description="Basic and acidic residues" evidence="1">
    <location>
        <begin position="1"/>
        <end position="19"/>
    </location>
</feature>
<organism evidence="3 4">
    <name type="scientific">Methylocystis parvus</name>
    <dbReference type="NCBI Taxonomy" id="134"/>
    <lineage>
        <taxon>Bacteria</taxon>
        <taxon>Pseudomonadati</taxon>
        <taxon>Pseudomonadota</taxon>
        <taxon>Alphaproteobacteria</taxon>
        <taxon>Hyphomicrobiales</taxon>
        <taxon>Methylocystaceae</taxon>
        <taxon>Methylocystis</taxon>
    </lineage>
</organism>
<feature type="compositionally biased region" description="Basic and acidic residues" evidence="1">
    <location>
        <begin position="252"/>
        <end position="269"/>
    </location>
</feature>
<evidence type="ECO:0000313" key="4">
    <source>
        <dbReference type="Proteomes" id="UP000422569"/>
    </source>
</evidence>
<protein>
    <submittedName>
        <fullName evidence="3">Uncharacterized protein</fullName>
    </submittedName>
</protein>
<dbReference type="AlphaFoldDB" id="A0A6B8M6X7"/>
<feature type="region of interest" description="Disordered" evidence="1">
    <location>
        <begin position="1"/>
        <end position="39"/>
    </location>
</feature>
<keyword evidence="2" id="KW-0812">Transmembrane</keyword>
<accession>A0A6B8M6X7</accession>
<evidence type="ECO:0000313" key="3">
    <source>
        <dbReference type="EMBL" id="QGM97083.1"/>
    </source>
</evidence>
<dbReference type="KEGG" id="mpar:F7D14_06080"/>
<feature type="compositionally biased region" description="Low complexity" evidence="1">
    <location>
        <begin position="126"/>
        <end position="152"/>
    </location>
</feature>
<dbReference type="Proteomes" id="UP000422569">
    <property type="component" value="Chromosome"/>
</dbReference>
<feature type="region of interest" description="Disordered" evidence="1">
    <location>
        <begin position="251"/>
        <end position="288"/>
    </location>
</feature>
<name>A0A6B8M6X7_9HYPH</name>
<dbReference type="EMBL" id="CP044331">
    <property type="protein sequence ID" value="QGM97083.1"/>
    <property type="molecule type" value="Genomic_DNA"/>
</dbReference>
<feature type="compositionally biased region" description="Basic and acidic residues" evidence="1">
    <location>
        <begin position="179"/>
        <end position="193"/>
    </location>
</feature>
<reference evidence="3 4" key="1">
    <citation type="submission" date="2019-09" db="EMBL/GenBank/DDBJ databases">
        <title>Isolation and complete genome sequencing of Methylocystis species.</title>
        <authorList>
            <person name="Rumah B.L."/>
            <person name="Stead C.E."/>
            <person name="Stevens B.C."/>
            <person name="Minton N.P."/>
            <person name="Grosse-Honebrink A."/>
            <person name="Zhang Y."/>
        </authorList>
    </citation>
    <scope>NUCLEOTIDE SEQUENCE [LARGE SCALE GENOMIC DNA]</scope>
    <source>
        <strain evidence="3 4">BRCS2</strain>
    </source>
</reference>
<keyword evidence="4" id="KW-1185">Reference proteome</keyword>
<feature type="region of interest" description="Disordered" evidence="1">
    <location>
        <begin position="98"/>
        <end position="224"/>
    </location>
</feature>
<keyword evidence="2" id="KW-0472">Membrane</keyword>